<organism evidence="1 2">
    <name type="scientific">Kribbella yunnanensis</name>
    <dbReference type="NCBI Taxonomy" id="190194"/>
    <lineage>
        <taxon>Bacteria</taxon>
        <taxon>Bacillati</taxon>
        <taxon>Actinomycetota</taxon>
        <taxon>Actinomycetes</taxon>
        <taxon>Propionibacteriales</taxon>
        <taxon>Kribbellaceae</taxon>
        <taxon>Kribbella</taxon>
    </lineage>
</organism>
<comment type="caution">
    <text evidence="1">The sequence shown here is derived from an EMBL/GenBank/DDBJ whole genome shotgun (WGS) entry which is preliminary data.</text>
</comment>
<dbReference type="Pfam" id="PF09965">
    <property type="entry name" value="DUF2199"/>
    <property type="match status" value="1"/>
</dbReference>
<name>A0ABP4U7J4_9ACTN</name>
<sequence length="173" mass="19135">MAVAACACGQVVDERNPNLRFRVPDAVQGVPEIELTQGAWLSHGTARESVMMQVPDLGAFVRVLLPIQLDRGHTLAYGAWLAVSPDDLRRAFLVWWEPEYTDLRLDGVLANAIPPWGLLGIPATATVREPDETPYLTESPDPALANVLKNTWNHSEVLVGEHGSREGLDRRHR</sequence>
<accession>A0ABP4U7J4</accession>
<evidence type="ECO:0008006" key="3">
    <source>
        <dbReference type="Google" id="ProtNLM"/>
    </source>
</evidence>
<dbReference type="InterPro" id="IPR018697">
    <property type="entry name" value="DUF2199"/>
</dbReference>
<proteinExistence type="predicted"/>
<evidence type="ECO:0000313" key="1">
    <source>
        <dbReference type="EMBL" id="GAA1700364.1"/>
    </source>
</evidence>
<protein>
    <recommendedName>
        <fullName evidence="3">DUF2199 domain-containing protein</fullName>
    </recommendedName>
</protein>
<dbReference type="Proteomes" id="UP001500280">
    <property type="component" value="Unassembled WGS sequence"/>
</dbReference>
<reference evidence="2" key="1">
    <citation type="journal article" date="2019" name="Int. J. Syst. Evol. Microbiol.">
        <title>The Global Catalogue of Microorganisms (GCM) 10K type strain sequencing project: providing services to taxonomists for standard genome sequencing and annotation.</title>
        <authorList>
            <consortium name="The Broad Institute Genomics Platform"/>
            <consortium name="The Broad Institute Genome Sequencing Center for Infectious Disease"/>
            <person name="Wu L."/>
            <person name="Ma J."/>
        </authorList>
    </citation>
    <scope>NUCLEOTIDE SEQUENCE [LARGE SCALE GENOMIC DNA]</scope>
    <source>
        <strain evidence="2">JCM 14307</strain>
    </source>
</reference>
<keyword evidence="2" id="KW-1185">Reference proteome</keyword>
<dbReference type="EMBL" id="BAAANF010000017">
    <property type="protein sequence ID" value="GAA1700364.1"/>
    <property type="molecule type" value="Genomic_DNA"/>
</dbReference>
<gene>
    <name evidence="1" type="ORF">GCM10009745_53960</name>
</gene>
<evidence type="ECO:0000313" key="2">
    <source>
        <dbReference type="Proteomes" id="UP001500280"/>
    </source>
</evidence>